<dbReference type="RefSeq" id="WP_058291547.1">
    <property type="nucleotide sequence ID" value="NZ_CYSD01000042.1"/>
</dbReference>
<organism evidence="9 10">
    <name type="scientific">Tritonibacter multivorans</name>
    <dbReference type="NCBI Taxonomy" id="928856"/>
    <lineage>
        <taxon>Bacteria</taxon>
        <taxon>Pseudomonadati</taxon>
        <taxon>Pseudomonadota</taxon>
        <taxon>Alphaproteobacteria</taxon>
        <taxon>Rhodobacterales</taxon>
        <taxon>Paracoccaceae</taxon>
        <taxon>Tritonibacter</taxon>
    </lineage>
</organism>
<feature type="transmembrane region" description="Helical" evidence="6">
    <location>
        <begin position="391"/>
        <end position="413"/>
    </location>
</feature>
<accession>A0A0P1GIQ5</accession>
<feature type="transmembrane region" description="Helical" evidence="6">
    <location>
        <begin position="294"/>
        <end position="314"/>
    </location>
</feature>
<dbReference type="NCBIfam" id="TIGR00360">
    <property type="entry name" value="ComEC_N-term"/>
    <property type="match status" value="1"/>
</dbReference>
<dbReference type="InterPro" id="IPR025405">
    <property type="entry name" value="DUF4131"/>
</dbReference>
<evidence type="ECO:0000256" key="2">
    <source>
        <dbReference type="ARBA" id="ARBA00022475"/>
    </source>
</evidence>
<feature type="transmembrane region" description="Helical" evidence="6">
    <location>
        <begin position="485"/>
        <end position="504"/>
    </location>
</feature>
<dbReference type="Proteomes" id="UP000052022">
    <property type="component" value="Unassembled WGS sequence"/>
</dbReference>
<evidence type="ECO:0000256" key="3">
    <source>
        <dbReference type="ARBA" id="ARBA00022692"/>
    </source>
</evidence>
<dbReference type="Pfam" id="PF13567">
    <property type="entry name" value="DUF4131"/>
    <property type="match status" value="1"/>
</dbReference>
<feature type="domain" description="ComEC/Rec2-related protein" evidence="7">
    <location>
        <begin position="232"/>
        <end position="508"/>
    </location>
</feature>
<evidence type="ECO:0000259" key="8">
    <source>
        <dbReference type="Pfam" id="PF13567"/>
    </source>
</evidence>
<evidence type="ECO:0000259" key="7">
    <source>
        <dbReference type="Pfam" id="PF03772"/>
    </source>
</evidence>
<sequence length="690" mass="73893">MRISKTLYGMVHDLVERQRGHLFSWVPVCFGTGIGVYFALKFEPETTVYALCCLVSMVALLIYMRFREGLAILCAGLAICLLGFCHMGLRSQMLAGPVLEFRYYGVVEGRVIATDRSASDRMRITLDQVRLDGVRNPPAQVRLSLEGDVPDIGARVMTTAHLMPPQGPVEPGGFDFRRHMYFLQIGASGYTNVPILHRAEGAAPWLAALRARVSDHVRSALPPRSAGVAAALVVGDRAHVSTDVLQNLRDSNLAHLLAISGLHMGLFTGVVFSLLRLVLNLIPAWRLHVPVKKIAALGALAAGFAYLLLSGAGIATERAFVMVAVMLGAVLLDRQAISLRALALAALIVLIRRPESLLSPGFQMSFAATLALVVCFAALRGWRGYWHHPAWLRWCAGLVLSSLVAGLATAPFGAAHFNTVSHYGLIANLLAVPVMGFVVAPAAVLILCLEPVGLGWIGYWIVDLGLAHILGVADWVSHWPGAKAVVVMPATHVLGILAFGGLWICLWQGRGRLGGLVPIICALWIWGQTDRPLALISQGGGLVGVLTEKGRALSRDTARGFVARNWLAHDGDSAHQAEAAGRWPAGDHARIFTAHVETTAGALKIQHVIGKTGQASLTSCSPGTVLVFSVAAGDLGDRLRAGGCTVYDPRTLRDLGSLSIDREGAVTSVRQVTGARLWSGAPPINRQARF</sequence>
<keyword evidence="5 6" id="KW-0472">Membrane</keyword>
<dbReference type="GO" id="GO:0005886">
    <property type="term" value="C:plasma membrane"/>
    <property type="evidence" value="ECO:0007669"/>
    <property type="project" value="UniProtKB-SubCell"/>
</dbReference>
<reference evidence="9 10" key="1">
    <citation type="submission" date="2015-09" db="EMBL/GenBank/DDBJ databases">
        <authorList>
            <consortium name="Swine Surveillance"/>
        </authorList>
    </citation>
    <scope>NUCLEOTIDE SEQUENCE [LARGE SCALE GENOMIC DNA]</scope>
    <source>
        <strain evidence="9 10">CECT 7557</strain>
    </source>
</reference>
<evidence type="ECO:0000256" key="1">
    <source>
        <dbReference type="ARBA" id="ARBA00004651"/>
    </source>
</evidence>
<feature type="transmembrane region" description="Helical" evidence="6">
    <location>
        <begin position="70"/>
        <end position="89"/>
    </location>
</feature>
<evidence type="ECO:0000256" key="6">
    <source>
        <dbReference type="SAM" id="Phobius"/>
    </source>
</evidence>
<gene>
    <name evidence="9" type="ORF">TRM7557_03591</name>
</gene>
<dbReference type="EMBL" id="CYSD01000042">
    <property type="protein sequence ID" value="CUH81754.1"/>
    <property type="molecule type" value="Genomic_DNA"/>
</dbReference>
<dbReference type="AlphaFoldDB" id="A0A0P1GIQ5"/>
<feature type="domain" description="DUF4131" evidence="8">
    <location>
        <begin position="50"/>
        <end position="192"/>
    </location>
</feature>
<dbReference type="PANTHER" id="PTHR30619">
    <property type="entry name" value="DNA INTERNALIZATION/COMPETENCE PROTEIN COMEC/REC2"/>
    <property type="match status" value="1"/>
</dbReference>
<feature type="transmembrane region" description="Helical" evidence="6">
    <location>
        <begin position="362"/>
        <end position="379"/>
    </location>
</feature>
<proteinExistence type="predicted"/>
<keyword evidence="4 6" id="KW-1133">Transmembrane helix</keyword>
<dbReference type="InterPro" id="IPR004477">
    <property type="entry name" value="ComEC_N"/>
</dbReference>
<evidence type="ECO:0000313" key="10">
    <source>
        <dbReference type="Proteomes" id="UP000052022"/>
    </source>
</evidence>
<dbReference type="InterPro" id="IPR052159">
    <property type="entry name" value="Competence_DNA_uptake"/>
</dbReference>
<keyword evidence="10" id="KW-1185">Reference proteome</keyword>
<feature type="transmembrane region" description="Helical" evidence="6">
    <location>
        <begin position="21"/>
        <end position="40"/>
    </location>
</feature>
<keyword evidence="2" id="KW-1003">Cell membrane</keyword>
<dbReference type="OrthoDB" id="9790149at2"/>
<feature type="transmembrane region" description="Helical" evidence="6">
    <location>
        <begin position="425"/>
        <end position="447"/>
    </location>
</feature>
<keyword evidence="3 6" id="KW-0812">Transmembrane</keyword>
<comment type="subcellular location">
    <subcellularLocation>
        <location evidence="1">Cell membrane</location>
        <topology evidence="1">Multi-pass membrane protein</topology>
    </subcellularLocation>
</comment>
<feature type="transmembrane region" description="Helical" evidence="6">
    <location>
        <begin position="320"/>
        <end position="350"/>
    </location>
</feature>
<evidence type="ECO:0000256" key="5">
    <source>
        <dbReference type="ARBA" id="ARBA00023136"/>
    </source>
</evidence>
<name>A0A0P1GIQ5_9RHOB</name>
<dbReference type="PANTHER" id="PTHR30619:SF1">
    <property type="entry name" value="RECOMBINATION PROTEIN 2"/>
    <property type="match status" value="1"/>
</dbReference>
<dbReference type="Pfam" id="PF03772">
    <property type="entry name" value="Competence"/>
    <property type="match status" value="1"/>
</dbReference>
<feature type="transmembrane region" description="Helical" evidence="6">
    <location>
        <begin position="453"/>
        <end position="473"/>
    </location>
</feature>
<evidence type="ECO:0000256" key="4">
    <source>
        <dbReference type="ARBA" id="ARBA00022989"/>
    </source>
</evidence>
<evidence type="ECO:0000313" key="9">
    <source>
        <dbReference type="EMBL" id="CUH81754.1"/>
    </source>
</evidence>
<protein>
    <submittedName>
        <fullName evidence="9">ComEC family competence protein</fullName>
    </submittedName>
</protein>
<dbReference type="STRING" id="928856.SAMN04488049_102428"/>
<feature type="transmembrane region" description="Helical" evidence="6">
    <location>
        <begin position="46"/>
        <end position="63"/>
    </location>
</feature>
<feature type="transmembrane region" description="Helical" evidence="6">
    <location>
        <begin position="253"/>
        <end position="282"/>
    </location>
</feature>